<feature type="transmembrane region" description="Helical" evidence="1">
    <location>
        <begin position="63"/>
        <end position="86"/>
    </location>
</feature>
<evidence type="ECO:0008006" key="4">
    <source>
        <dbReference type="Google" id="ProtNLM"/>
    </source>
</evidence>
<protein>
    <recommendedName>
        <fullName evidence="4">Dolichol phosphate-mannose biosynthesis regulatory protein</fullName>
    </recommendedName>
</protein>
<gene>
    <name evidence="2" type="ORF">BU14_0058s0033</name>
</gene>
<keyword evidence="1" id="KW-1133">Transmembrane helix</keyword>
<accession>A0A1X6PH25</accession>
<keyword evidence="3" id="KW-1185">Reference proteome</keyword>
<dbReference type="Proteomes" id="UP000218209">
    <property type="component" value="Unassembled WGS sequence"/>
</dbReference>
<evidence type="ECO:0000256" key="1">
    <source>
        <dbReference type="SAM" id="Phobius"/>
    </source>
</evidence>
<dbReference type="AlphaFoldDB" id="A0A1X6PH25"/>
<sequence>MCASARNGRKSVADGGKASDRLPAVVLGLLCIAFSAAVFLAFTTWLLAPVLPPYVQALFPLRMWLYILPAAGVVGVVAGVTAFVGIQKRTAAS</sequence>
<evidence type="ECO:0000313" key="3">
    <source>
        <dbReference type="Proteomes" id="UP000218209"/>
    </source>
</evidence>
<dbReference type="EMBL" id="KV918780">
    <property type="protein sequence ID" value="OSX80122.1"/>
    <property type="molecule type" value="Genomic_DNA"/>
</dbReference>
<reference evidence="2 3" key="1">
    <citation type="submission" date="2017-03" db="EMBL/GenBank/DDBJ databases">
        <title>WGS assembly of Porphyra umbilicalis.</title>
        <authorList>
            <person name="Brawley S.H."/>
            <person name="Blouin N.A."/>
            <person name="Ficko-Blean E."/>
            <person name="Wheeler G.L."/>
            <person name="Lohr M."/>
            <person name="Goodson H.V."/>
            <person name="Jenkins J.W."/>
            <person name="Blaby-Haas C.E."/>
            <person name="Helliwell K.E."/>
            <person name="Chan C."/>
            <person name="Marriage T."/>
            <person name="Bhattacharya D."/>
            <person name="Klein A.S."/>
            <person name="Badis Y."/>
            <person name="Brodie J."/>
            <person name="Cao Y."/>
            <person name="Collen J."/>
            <person name="Dittami S.M."/>
            <person name="Gachon C.M."/>
            <person name="Green B.R."/>
            <person name="Karpowicz S."/>
            <person name="Kim J.W."/>
            <person name="Kudahl U."/>
            <person name="Lin S."/>
            <person name="Michel G."/>
            <person name="Mittag M."/>
            <person name="Olson B.J."/>
            <person name="Pangilinan J."/>
            <person name="Peng Y."/>
            <person name="Qiu H."/>
            <person name="Shu S."/>
            <person name="Singer J.T."/>
            <person name="Smith A.G."/>
            <person name="Sprecher B.N."/>
            <person name="Wagner V."/>
            <person name="Wang W."/>
            <person name="Wang Z.-Y."/>
            <person name="Yan J."/>
            <person name="Yarish C."/>
            <person name="Zoeuner-Riek S."/>
            <person name="Zhuang Y."/>
            <person name="Zou Y."/>
            <person name="Lindquist E.A."/>
            <person name="Grimwood J."/>
            <person name="Barry K."/>
            <person name="Rokhsar D.S."/>
            <person name="Schmutz J."/>
            <person name="Stiller J.W."/>
            <person name="Grossman A.R."/>
            <person name="Prochnik S.E."/>
        </authorList>
    </citation>
    <scope>NUCLEOTIDE SEQUENCE [LARGE SCALE GENOMIC DNA]</scope>
    <source>
        <strain evidence="2">4086291</strain>
    </source>
</reference>
<proteinExistence type="predicted"/>
<feature type="transmembrane region" description="Helical" evidence="1">
    <location>
        <begin position="21"/>
        <end position="43"/>
    </location>
</feature>
<evidence type="ECO:0000313" key="2">
    <source>
        <dbReference type="EMBL" id="OSX80122.1"/>
    </source>
</evidence>
<organism evidence="2 3">
    <name type="scientific">Porphyra umbilicalis</name>
    <name type="common">Purple laver</name>
    <name type="synonym">Red alga</name>
    <dbReference type="NCBI Taxonomy" id="2786"/>
    <lineage>
        <taxon>Eukaryota</taxon>
        <taxon>Rhodophyta</taxon>
        <taxon>Bangiophyceae</taxon>
        <taxon>Bangiales</taxon>
        <taxon>Bangiaceae</taxon>
        <taxon>Porphyra</taxon>
    </lineage>
</organism>
<name>A0A1X6PH25_PORUM</name>
<keyword evidence="1" id="KW-0812">Transmembrane</keyword>
<keyword evidence="1" id="KW-0472">Membrane</keyword>